<proteinExistence type="predicted"/>
<comment type="caution">
    <text evidence="1">The sequence shown here is derived from an EMBL/GenBank/DDBJ whole genome shotgun (WGS) entry which is preliminary data.</text>
</comment>
<dbReference type="EMBL" id="JAAIIJ010000028">
    <property type="protein sequence ID" value="NMN02754.1"/>
    <property type="molecule type" value="Genomic_DNA"/>
</dbReference>
<evidence type="ECO:0000313" key="2">
    <source>
        <dbReference type="Proteomes" id="UP000553756"/>
    </source>
</evidence>
<dbReference type="RefSeq" id="WP_172146935.1">
    <property type="nucleotide sequence ID" value="NZ_JAAIIJ010000028.1"/>
</dbReference>
<protein>
    <submittedName>
        <fullName evidence="1">PhnA protein</fullName>
    </submittedName>
</protein>
<name>A0ABX1SZN8_9BIFI</name>
<evidence type="ECO:0000313" key="1">
    <source>
        <dbReference type="EMBL" id="NMN02754.1"/>
    </source>
</evidence>
<organism evidence="1 2">
    <name type="scientific">Bifidobacterium panos</name>
    <dbReference type="NCBI Taxonomy" id="2675321"/>
    <lineage>
        <taxon>Bacteria</taxon>
        <taxon>Bacillati</taxon>
        <taxon>Actinomycetota</taxon>
        <taxon>Actinomycetes</taxon>
        <taxon>Bifidobacteriales</taxon>
        <taxon>Bifidobacteriaceae</taxon>
        <taxon>Bifidobacterium</taxon>
    </lineage>
</organism>
<keyword evidence="2" id="KW-1185">Reference proteome</keyword>
<reference evidence="1 2" key="1">
    <citation type="submission" date="2020-02" db="EMBL/GenBank/DDBJ databases">
        <title>Characterization of phylogenetic diversity of novel bifidobacterial species isolated in Czech ZOOs.</title>
        <authorList>
            <person name="Lugli G.A."/>
            <person name="Vera N.B."/>
            <person name="Ventura M."/>
        </authorList>
    </citation>
    <scope>NUCLEOTIDE SEQUENCE [LARGE SCALE GENOMIC DNA]</scope>
    <source>
        <strain evidence="1 2">DSM 109963</strain>
    </source>
</reference>
<sequence>MAPTVCPNCWRDKTENQQICTLCESTFASDLKWLRLNIRDLEDYTEKRVGKRNGHGGGGYRASEPVRVAAFDLLYGQSDENGHQGLDITLRCFCACLGKDYSEHDTPYDLTGKIMSGPFLRNSGTPVYAKEIHRLKTKARRFLDFDDEEKEILGPCPNPECGVQLAAPVGVVEITCRHCNNKWTVGYLRDQRRARILDSGRTGTSIELQDLLAQCGIATKRSTVRGWVHHKRLTQAVDREGNPLERDGKPLYRLADMYLLATGEMRKADHTGDVNLWELVGKKNEQTRETEADHE</sequence>
<gene>
    <name evidence="1" type="ORF">G1C94_1376</name>
</gene>
<accession>A0ABX1SZN8</accession>
<dbReference type="Proteomes" id="UP000553756">
    <property type="component" value="Unassembled WGS sequence"/>
</dbReference>